<protein>
    <submittedName>
        <fullName evidence="2">Uncharacterized protein</fullName>
    </submittedName>
</protein>
<feature type="compositionally biased region" description="Basic and acidic residues" evidence="1">
    <location>
        <begin position="784"/>
        <end position="793"/>
    </location>
</feature>
<dbReference type="EMBL" id="LUKN01000741">
    <property type="protein sequence ID" value="OAR02331.1"/>
    <property type="molecule type" value="Genomic_DNA"/>
</dbReference>
<dbReference type="AlphaFoldDB" id="A0A179IL35"/>
<feature type="compositionally biased region" description="Polar residues" evidence="1">
    <location>
        <begin position="575"/>
        <end position="597"/>
    </location>
</feature>
<feature type="region of interest" description="Disordered" evidence="1">
    <location>
        <begin position="858"/>
        <end position="893"/>
    </location>
</feature>
<evidence type="ECO:0000313" key="2">
    <source>
        <dbReference type="EMBL" id="OAR02331.1"/>
    </source>
</evidence>
<feature type="compositionally biased region" description="Pro residues" evidence="1">
    <location>
        <begin position="765"/>
        <end position="774"/>
    </location>
</feature>
<gene>
    <name evidence="2" type="ORF">LLEC1_05193</name>
</gene>
<feature type="region of interest" description="Disordered" evidence="1">
    <location>
        <begin position="278"/>
        <end position="298"/>
    </location>
</feature>
<feature type="compositionally biased region" description="Polar residues" evidence="1">
    <location>
        <begin position="618"/>
        <end position="627"/>
    </location>
</feature>
<feature type="region of interest" description="Disordered" evidence="1">
    <location>
        <begin position="453"/>
        <end position="551"/>
    </location>
</feature>
<accession>A0A179IL35</accession>
<feature type="compositionally biased region" description="Basic and acidic residues" evidence="1">
    <location>
        <begin position="499"/>
        <end position="509"/>
    </location>
</feature>
<dbReference type="OMA" id="PFPNYCS"/>
<sequence>MAGGTQRQTASAANGVLFEVTFKNADSRNQRNHDISLSYGGQIFSCNDAASVRSVHTIHTDDEDDDNSGKSHCQSKFQSRGSPQEVFLSSACLKKSPRKSAPQPISLLKPSPKKVKRSRTLSPSHQSRARSILAPFSNLSRKLSIRRHSYDESTKMKRNKRQDRQEKPNPLLDEKPIMQSFPHALQQTPQQLAYQTSFPMYHYLPVPQPQPVFGTAPMAFPIVHGAATTASQSPPELQHLQGHINHITAILAANPIDLQAKRELDRLLTERNAFLDSATRRPASTTTPGRIEASNSKTGDVCPIADKTLTADSVPSNGSQKRAVASISSSDARGAPYLHFCSGCGEARSASFHKKHPFAKPVHNICRKCRYGKRTSSVMSRYHFCSSCGIVRSKEYHRRRGSATTASARSKTCRKCYAIAESVYQSTNEKYREYKAPIKDREHKSLGPIPVSRKTAQKATVRIKPQARPMHSRKQSASADNAEICGYDGTSDLTSSTPKTERTRDERASVKRRAFTTYRSPKISDEDASSNPPSSLQSSLHVSGPESPTFKERTAAEFLSPEIPAHGSVSEESLHVSQQDSTTINPYYQPRNTTGRLSSPPHCEETLHYKPSTAAEHATSQDSSPASDQYPCSREEAHRPRFIDRNQSWPGNLNISSPDDAFSRFSDTARKASASDGAPSPTTRDYMLSDDFDSSERFTKGAFGKRPSSSTAFRHSSSSPPASPWASFSGPIPNPSSEHLGSRGAFSSASHESAFGRRYDASPEPTSPADPPSFPFRFGSRPTSRADRNDRRASGGGFASTRGAWNINTSSTSAFAPRHGENDRMPEPITEEPSSPLVKSPLTTPLLLDAMSDSGVEFLIDPSSSSASSSSSPSPEDEHVLASRLDSLTVHDH</sequence>
<feature type="compositionally biased region" description="Low complexity" evidence="1">
    <location>
        <begin position="862"/>
        <end position="874"/>
    </location>
</feature>
<feature type="region of interest" description="Disordered" evidence="1">
    <location>
        <begin position="566"/>
        <end position="841"/>
    </location>
</feature>
<comment type="caution">
    <text evidence="2">The sequence shown here is derived from an EMBL/GenBank/DDBJ whole genome shotgun (WGS) entry which is preliminary data.</text>
</comment>
<feature type="compositionally biased region" description="Polar residues" evidence="1">
    <location>
        <begin position="735"/>
        <end position="751"/>
    </location>
</feature>
<feature type="region of interest" description="Disordered" evidence="1">
    <location>
        <begin position="59"/>
        <end position="173"/>
    </location>
</feature>
<feature type="compositionally biased region" description="Low complexity" evidence="1">
    <location>
        <begin position="707"/>
        <end position="731"/>
    </location>
</feature>
<evidence type="ECO:0000256" key="1">
    <source>
        <dbReference type="SAM" id="MobiDB-lite"/>
    </source>
</evidence>
<name>A0A179IL35_CORDF</name>
<reference evidence="2 3" key="1">
    <citation type="submission" date="2016-03" db="EMBL/GenBank/DDBJ databases">
        <title>Fine-scale spatial genetic structure of a fungal parasite of coffee scale insects.</title>
        <authorList>
            <person name="Jackson D."/>
            <person name="Zemenick K.A."/>
            <person name="Malloure B."/>
            <person name="Quandt C.A."/>
            <person name="James T.Y."/>
        </authorList>
    </citation>
    <scope>NUCLEOTIDE SEQUENCE [LARGE SCALE GENOMIC DNA]</scope>
    <source>
        <strain evidence="2 3">UM487</strain>
    </source>
</reference>
<feature type="compositionally biased region" description="Low complexity" evidence="1">
    <location>
        <begin position="529"/>
        <end position="540"/>
    </location>
</feature>
<keyword evidence="3" id="KW-1185">Reference proteome</keyword>
<feature type="compositionally biased region" description="Polar residues" evidence="1">
    <location>
        <begin position="282"/>
        <end position="298"/>
    </location>
</feature>
<feature type="compositionally biased region" description="Basic and acidic residues" evidence="1">
    <location>
        <begin position="633"/>
        <end position="644"/>
    </location>
</feature>
<feature type="compositionally biased region" description="Polar residues" evidence="1">
    <location>
        <begin position="70"/>
        <end position="82"/>
    </location>
</feature>
<proteinExistence type="predicted"/>
<feature type="compositionally biased region" description="Basic and acidic residues" evidence="1">
    <location>
        <begin position="162"/>
        <end position="173"/>
    </location>
</feature>
<evidence type="ECO:0000313" key="3">
    <source>
        <dbReference type="Proteomes" id="UP000243081"/>
    </source>
</evidence>
<dbReference type="Proteomes" id="UP000243081">
    <property type="component" value="Unassembled WGS sequence"/>
</dbReference>
<dbReference type="OrthoDB" id="5415512at2759"/>
<organism evidence="2 3">
    <name type="scientific">Cordyceps confragosa</name>
    <name type="common">Lecanicillium lecanii</name>
    <dbReference type="NCBI Taxonomy" id="2714763"/>
    <lineage>
        <taxon>Eukaryota</taxon>
        <taxon>Fungi</taxon>
        <taxon>Dikarya</taxon>
        <taxon>Ascomycota</taxon>
        <taxon>Pezizomycotina</taxon>
        <taxon>Sordariomycetes</taxon>
        <taxon>Hypocreomycetidae</taxon>
        <taxon>Hypocreales</taxon>
        <taxon>Cordycipitaceae</taxon>
        <taxon>Akanthomyces</taxon>
    </lineage>
</organism>
<feature type="compositionally biased region" description="Polar residues" evidence="1">
    <location>
        <begin position="645"/>
        <end position="657"/>
    </location>
</feature>